<dbReference type="Gene3D" id="2.30.40.10">
    <property type="entry name" value="Urease, subunit C, domain 1"/>
    <property type="match status" value="1"/>
</dbReference>
<dbReference type="InterPro" id="IPR032466">
    <property type="entry name" value="Metal_Hydrolase"/>
</dbReference>
<protein>
    <recommendedName>
        <fullName evidence="6">Dihydroorotase</fullName>
        <shortName evidence="6">DHOase</shortName>
        <ecNumber evidence="6">3.5.2.3</ecNumber>
    </recommendedName>
</protein>
<feature type="binding site" evidence="6">
    <location>
        <position position="67"/>
    </location>
    <ligand>
        <name>Zn(2+)</name>
        <dbReference type="ChEBI" id="CHEBI:29105"/>
        <label>1</label>
    </ligand>
</feature>
<feature type="active site" evidence="6">
    <location>
        <position position="312"/>
    </location>
</feature>
<dbReference type="InterPro" id="IPR024403">
    <property type="entry name" value="DHOase_cat"/>
</dbReference>
<evidence type="ECO:0000256" key="4">
    <source>
        <dbReference type="ARBA" id="ARBA00022801"/>
    </source>
</evidence>
<dbReference type="PROSITE" id="PS00483">
    <property type="entry name" value="DIHYDROOROTASE_2"/>
    <property type="match status" value="1"/>
</dbReference>
<dbReference type="EC" id="3.5.2.3" evidence="6"/>
<reference evidence="8 9" key="1">
    <citation type="journal article" date="2019" name="Nat. Microbiol.">
        <title>Mediterranean grassland soil C-N compound turnover is dependent on rainfall and depth, and is mediated by genomically divergent microorganisms.</title>
        <authorList>
            <person name="Diamond S."/>
            <person name="Andeer P.F."/>
            <person name="Li Z."/>
            <person name="Crits-Christoph A."/>
            <person name="Burstein D."/>
            <person name="Anantharaman K."/>
            <person name="Lane K.R."/>
            <person name="Thomas B.C."/>
            <person name="Pan C."/>
            <person name="Northen T.R."/>
            <person name="Banfield J.F."/>
        </authorList>
    </citation>
    <scope>NUCLEOTIDE SEQUENCE [LARGE SCALE GENOMIC DNA]</scope>
    <source>
        <strain evidence="8">WS_6</strain>
    </source>
</reference>
<feature type="binding site" evidence="6">
    <location>
        <position position="101"/>
    </location>
    <ligand>
        <name>substrate</name>
    </ligand>
</feature>
<dbReference type="EMBL" id="VBOW01000026">
    <property type="protein sequence ID" value="TMQ59034.1"/>
    <property type="molecule type" value="Genomic_DNA"/>
</dbReference>
<feature type="domain" description="Dihydroorotase catalytic" evidence="7">
    <location>
        <begin position="56"/>
        <end position="242"/>
    </location>
</feature>
<dbReference type="Pfam" id="PF12890">
    <property type="entry name" value="DHOase"/>
    <property type="match status" value="1"/>
</dbReference>
<feature type="binding site" evidence="6">
    <location>
        <position position="312"/>
    </location>
    <ligand>
        <name>Zn(2+)</name>
        <dbReference type="ChEBI" id="CHEBI:29105"/>
        <label>1</label>
    </ligand>
</feature>
<evidence type="ECO:0000256" key="2">
    <source>
        <dbReference type="ARBA" id="ARBA00010286"/>
    </source>
</evidence>
<gene>
    <name evidence="6" type="primary">pyrC</name>
    <name evidence="8" type="ORF">E6K76_06035</name>
</gene>
<comment type="pathway">
    <text evidence="6">Pyrimidine metabolism; UMP biosynthesis via de novo pathway; (S)-dihydroorotate from bicarbonate: step 3/3.</text>
</comment>
<dbReference type="GO" id="GO:0006145">
    <property type="term" value="P:purine nucleobase catabolic process"/>
    <property type="evidence" value="ECO:0007669"/>
    <property type="project" value="TreeGrafter"/>
</dbReference>
<evidence type="ECO:0000256" key="5">
    <source>
        <dbReference type="ARBA" id="ARBA00022975"/>
    </source>
</evidence>
<keyword evidence="6" id="KW-0862">Zinc</keyword>
<dbReference type="PANTHER" id="PTHR43668">
    <property type="entry name" value="ALLANTOINASE"/>
    <property type="match status" value="1"/>
</dbReference>
<keyword evidence="3 6" id="KW-0479">Metal-binding</keyword>
<proteinExistence type="inferred from homology"/>
<feature type="binding site" evidence="6">
    <location>
        <position position="239"/>
    </location>
    <ligand>
        <name>Zn(2+)</name>
        <dbReference type="ChEBI" id="CHEBI:29105"/>
        <label>2</label>
    </ligand>
</feature>
<feature type="binding site" evidence="6">
    <location>
        <position position="69"/>
    </location>
    <ligand>
        <name>Zn(2+)</name>
        <dbReference type="ChEBI" id="CHEBI:29105"/>
        <label>1</label>
    </ligand>
</feature>
<evidence type="ECO:0000313" key="9">
    <source>
        <dbReference type="Proteomes" id="UP000316852"/>
    </source>
</evidence>
<feature type="binding site" evidence="6">
    <location>
        <position position="159"/>
    </location>
    <ligand>
        <name>Zn(2+)</name>
        <dbReference type="ChEBI" id="CHEBI:29105"/>
        <label>2</label>
    </ligand>
</feature>
<evidence type="ECO:0000256" key="6">
    <source>
        <dbReference type="HAMAP-Rule" id="MF_00220"/>
    </source>
</evidence>
<dbReference type="NCBIfam" id="TIGR00857">
    <property type="entry name" value="pyrC_multi"/>
    <property type="match status" value="1"/>
</dbReference>
<feature type="binding site" evidence="6">
    <location>
        <position position="159"/>
    </location>
    <ligand>
        <name>Zn(2+)</name>
        <dbReference type="ChEBI" id="CHEBI:29105"/>
        <label>1</label>
    </ligand>
</feature>
<comment type="function">
    <text evidence="1 6">Catalyzes the reversible cyclization of carbamoyl aspartate to dihydroorotate.</text>
</comment>
<accession>A0A538T6C1</accession>
<comment type="cofactor">
    <cofactor evidence="6">
        <name>Zn(2+)</name>
        <dbReference type="ChEBI" id="CHEBI:29105"/>
    </cofactor>
    <text evidence="6">Binds 2 Zn(2+) ions per subunit.</text>
</comment>
<comment type="caution">
    <text evidence="8">The sequence shown here is derived from an EMBL/GenBank/DDBJ whole genome shotgun (WGS) entry which is preliminary data.</text>
</comment>
<dbReference type="GO" id="GO:0005737">
    <property type="term" value="C:cytoplasm"/>
    <property type="evidence" value="ECO:0007669"/>
    <property type="project" value="TreeGrafter"/>
</dbReference>
<dbReference type="Gene3D" id="3.20.20.140">
    <property type="entry name" value="Metal-dependent hydrolases"/>
    <property type="match status" value="1"/>
</dbReference>
<dbReference type="GO" id="GO:0008270">
    <property type="term" value="F:zinc ion binding"/>
    <property type="evidence" value="ECO:0007669"/>
    <property type="project" value="UniProtKB-UniRule"/>
</dbReference>
<dbReference type="InterPro" id="IPR050138">
    <property type="entry name" value="DHOase/Allantoinase_Hydrolase"/>
</dbReference>
<evidence type="ECO:0000313" key="8">
    <source>
        <dbReference type="EMBL" id="TMQ59034.1"/>
    </source>
</evidence>
<dbReference type="AlphaFoldDB" id="A0A538T6C1"/>
<dbReference type="PROSITE" id="PS00482">
    <property type="entry name" value="DIHYDROOROTASE_1"/>
    <property type="match status" value="1"/>
</dbReference>
<dbReference type="InterPro" id="IPR004722">
    <property type="entry name" value="DHOase"/>
</dbReference>
<dbReference type="GO" id="GO:0004151">
    <property type="term" value="F:dihydroorotase activity"/>
    <property type="evidence" value="ECO:0007669"/>
    <property type="project" value="UniProtKB-UniRule"/>
</dbReference>
<evidence type="ECO:0000259" key="7">
    <source>
        <dbReference type="Pfam" id="PF12890"/>
    </source>
</evidence>
<evidence type="ECO:0000256" key="3">
    <source>
        <dbReference type="ARBA" id="ARBA00022723"/>
    </source>
</evidence>
<dbReference type="InterPro" id="IPR011059">
    <property type="entry name" value="Metal-dep_hydrolase_composite"/>
</dbReference>
<comment type="similarity">
    <text evidence="2 6">Belongs to the metallo-dependent hydrolases superfamily. DHOase family. Class I DHOase subfamily.</text>
</comment>
<feature type="binding site" evidence="6">
    <location>
        <position position="186"/>
    </location>
    <ligand>
        <name>Zn(2+)</name>
        <dbReference type="ChEBI" id="CHEBI:29105"/>
        <label>2</label>
    </ligand>
</feature>
<organism evidence="8 9">
    <name type="scientific">Eiseniibacteriota bacterium</name>
    <dbReference type="NCBI Taxonomy" id="2212470"/>
    <lineage>
        <taxon>Bacteria</taxon>
        <taxon>Candidatus Eiseniibacteriota</taxon>
    </lineage>
</organism>
<feature type="binding site" evidence="6">
    <location>
        <begin position="330"/>
        <end position="331"/>
    </location>
    <ligand>
        <name>substrate</name>
    </ligand>
</feature>
<feature type="binding site" evidence="6">
    <location>
        <position position="316"/>
    </location>
    <ligand>
        <name>substrate</name>
    </ligand>
</feature>
<keyword evidence="4 6" id="KW-0378">Hydrolase</keyword>
<comment type="catalytic activity">
    <reaction evidence="6">
        <text>(S)-dihydroorotate + H2O = N-carbamoyl-L-aspartate + H(+)</text>
        <dbReference type="Rhea" id="RHEA:24296"/>
        <dbReference type="ChEBI" id="CHEBI:15377"/>
        <dbReference type="ChEBI" id="CHEBI:15378"/>
        <dbReference type="ChEBI" id="CHEBI:30864"/>
        <dbReference type="ChEBI" id="CHEBI:32814"/>
        <dbReference type="EC" id="3.5.2.3"/>
    </reaction>
</comment>
<dbReference type="GO" id="GO:0044205">
    <property type="term" value="P:'de novo' UMP biosynthetic process"/>
    <property type="evidence" value="ECO:0007669"/>
    <property type="project" value="UniProtKB-UniRule"/>
</dbReference>
<keyword evidence="5 6" id="KW-0665">Pyrimidine biosynthesis</keyword>
<dbReference type="SUPFAM" id="SSF51556">
    <property type="entry name" value="Metallo-dependent hydrolases"/>
    <property type="match status" value="1"/>
</dbReference>
<sequence length="439" mass="47248">MASPLCIRGGRVLDPARGIDRVQDLWIANGRIAGLGEDAPADVRSNPEVEVLPVQGAVICPGLVDIHVHLREPGQEEKETIETGTRAAARGGFTAVACMPNTVPPLDDRPRIEYVIRRARESGHARVFPVAAVTRGQMGETLTEIEDLVEAGAVAASDDGKPVRNAEIMRRALELTRRLGVPVIQHAEDPDLKGDGVMHEGWTSTRLGMRGIPDAAESTMVARDALLAELTQGHVHVAHVSAARSAEIIRRAKARGIRMTAETAPHYLLLTDEAVEGYDPRTKMNPPLRSAKDRDALIEAVVDGTIDCLATDHAPHTEIEKDDDFDSAPFGVVGLETALGIYLKALVEPKHLSLPELILRLTVNPCKILGLPGGTLEAGAQADVTVFDPARRWTVRASEFASMGRNTPFDGWELPGQVLLTMVGGRVTYRAETAPAGAR</sequence>
<dbReference type="CDD" id="cd01317">
    <property type="entry name" value="DHOase_IIa"/>
    <property type="match status" value="1"/>
</dbReference>
<name>A0A538T6C1_UNCEI</name>
<dbReference type="GO" id="GO:0004038">
    <property type="term" value="F:allantoinase activity"/>
    <property type="evidence" value="ECO:0007669"/>
    <property type="project" value="TreeGrafter"/>
</dbReference>
<dbReference type="Proteomes" id="UP000316852">
    <property type="component" value="Unassembled WGS sequence"/>
</dbReference>
<feature type="binding site" evidence="6">
    <location>
        <position position="285"/>
    </location>
    <ligand>
        <name>substrate</name>
    </ligand>
</feature>
<feature type="binding site" evidence="6">
    <location>
        <begin position="69"/>
        <end position="71"/>
    </location>
    <ligand>
        <name>substrate</name>
    </ligand>
</feature>
<dbReference type="InterPro" id="IPR002195">
    <property type="entry name" value="Dihydroorotase_CS"/>
</dbReference>
<dbReference type="SUPFAM" id="SSF51338">
    <property type="entry name" value="Composite domain of metallo-dependent hydrolases"/>
    <property type="match status" value="1"/>
</dbReference>
<evidence type="ECO:0000256" key="1">
    <source>
        <dbReference type="ARBA" id="ARBA00002368"/>
    </source>
</evidence>
<dbReference type="HAMAP" id="MF_00220_B">
    <property type="entry name" value="PyrC_classI_B"/>
    <property type="match status" value="1"/>
</dbReference>
<dbReference type="UniPathway" id="UPA00070">
    <property type="reaction ID" value="UER00117"/>
</dbReference>
<dbReference type="PANTHER" id="PTHR43668:SF2">
    <property type="entry name" value="ALLANTOINASE"/>
    <property type="match status" value="1"/>
</dbReference>